<feature type="compositionally biased region" description="Low complexity" evidence="6">
    <location>
        <begin position="470"/>
        <end position="484"/>
    </location>
</feature>
<dbReference type="SUPFAM" id="SSF52075">
    <property type="entry name" value="Outer arm dynein light chain 1"/>
    <property type="match status" value="1"/>
</dbReference>
<keyword evidence="4" id="KW-0969">Cilium</keyword>
<feature type="compositionally biased region" description="Gly residues" evidence="6">
    <location>
        <begin position="384"/>
        <end position="393"/>
    </location>
</feature>
<feature type="compositionally biased region" description="Low complexity" evidence="6">
    <location>
        <begin position="416"/>
        <end position="437"/>
    </location>
</feature>
<evidence type="ECO:0000256" key="4">
    <source>
        <dbReference type="ARBA" id="ARBA00023069"/>
    </source>
</evidence>
<name>A0A2J7ZVH1_9CHLO</name>
<dbReference type="FunFam" id="3.80.10.10:FF:002216">
    <property type="entry name" value="Predicted protein"/>
    <property type="match status" value="1"/>
</dbReference>
<dbReference type="OrthoDB" id="1904536at2759"/>
<dbReference type="InterPro" id="IPR050576">
    <property type="entry name" value="Cilia_flagella_integrity"/>
</dbReference>
<dbReference type="AlphaFoldDB" id="A0A2J7ZVH1"/>
<feature type="region of interest" description="Disordered" evidence="6">
    <location>
        <begin position="284"/>
        <end position="549"/>
    </location>
</feature>
<evidence type="ECO:0000313" key="7">
    <source>
        <dbReference type="EMBL" id="PNH04273.1"/>
    </source>
</evidence>
<feature type="compositionally biased region" description="Low complexity" evidence="6">
    <location>
        <begin position="499"/>
        <end position="513"/>
    </location>
</feature>
<dbReference type="InterPro" id="IPR001611">
    <property type="entry name" value="Leu-rich_rpt"/>
</dbReference>
<evidence type="ECO:0000313" key="8">
    <source>
        <dbReference type="Proteomes" id="UP000236333"/>
    </source>
</evidence>
<gene>
    <name evidence="7" type="ORF">TSOC_009583</name>
</gene>
<evidence type="ECO:0000256" key="3">
    <source>
        <dbReference type="ARBA" id="ARBA00022737"/>
    </source>
</evidence>
<dbReference type="Gene3D" id="3.80.10.10">
    <property type="entry name" value="Ribonuclease Inhibitor"/>
    <property type="match status" value="2"/>
</dbReference>
<reference evidence="7 8" key="1">
    <citation type="journal article" date="2017" name="Mol. Biol. Evol.">
        <title>The 4-celled Tetrabaena socialis nuclear genome reveals the essential components for genetic control of cell number at the origin of multicellularity in the volvocine lineage.</title>
        <authorList>
            <person name="Featherston J."/>
            <person name="Arakaki Y."/>
            <person name="Hanschen E.R."/>
            <person name="Ferris P.J."/>
            <person name="Michod R.E."/>
            <person name="Olson B.J.S.C."/>
            <person name="Nozaki H."/>
            <person name="Durand P.M."/>
        </authorList>
    </citation>
    <scope>NUCLEOTIDE SEQUENCE [LARGE SCALE GENOMIC DNA]</scope>
    <source>
        <strain evidence="7 8">NIES-571</strain>
    </source>
</reference>
<feature type="compositionally biased region" description="Basic and acidic residues" evidence="6">
    <location>
        <begin position="302"/>
        <end position="311"/>
    </location>
</feature>
<dbReference type="InterPro" id="IPR032675">
    <property type="entry name" value="LRR_dom_sf"/>
</dbReference>
<dbReference type="PANTHER" id="PTHR45973:SF9">
    <property type="entry name" value="LEUCINE-RICH REPEAT-CONTAINING PROTEIN 46"/>
    <property type="match status" value="1"/>
</dbReference>
<dbReference type="Pfam" id="PF14580">
    <property type="entry name" value="LRR_9"/>
    <property type="match status" value="1"/>
</dbReference>
<comment type="caution">
    <text evidence="7">The sequence shown here is derived from an EMBL/GenBank/DDBJ whole genome shotgun (WGS) entry which is preliminary data.</text>
</comment>
<evidence type="ECO:0000256" key="6">
    <source>
        <dbReference type="SAM" id="MobiDB-lite"/>
    </source>
</evidence>
<keyword evidence="8" id="KW-1185">Reference proteome</keyword>
<keyword evidence="3" id="KW-0677">Repeat</keyword>
<dbReference type="PROSITE" id="PS51450">
    <property type="entry name" value="LRR"/>
    <property type="match status" value="3"/>
</dbReference>
<feature type="compositionally biased region" description="Low complexity" evidence="6">
    <location>
        <begin position="394"/>
        <end position="408"/>
    </location>
</feature>
<keyword evidence="5" id="KW-0966">Cell projection</keyword>
<evidence type="ECO:0000256" key="5">
    <source>
        <dbReference type="ARBA" id="ARBA00023273"/>
    </source>
</evidence>
<dbReference type="EMBL" id="PGGS01000405">
    <property type="protein sequence ID" value="PNH04273.1"/>
    <property type="molecule type" value="Genomic_DNA"/>
</dbReference>
<keyword evidence="2" id="KW-0433">Leucine-rich repeat</keyword>
<dbReference type="PANTHER" id="PTHR45973">
    <property type="entry name" value="PROTEIN PHOSPHATASE 1 REGULATORY SUBUNIT SDS22-RELATED"/>
    <property type="match status" value="1"/>
</dbReference>
<comment type="subcellular location">
    <subcellularLocation>
        <location evidence="1">Cytoplasm</location>
        <location evidence="1">Cytoskeleton</location>
        <location evidence="1">Cilium axoneme</location>
    </subcellularLocation>
</comment>
<evidence type="ECO:0000256" key="1">
    <source>
        <dbReference type="ARBA" id="ARBA00004430"/>
    </source>
</evidence>
<accession>A0A2J7ZVH1</accession>
<protein>
    <submittedName>
        <fullName evidence="7">Dynein assembly factor 1, axonemal</fullName>
    </submittedName>
</protein>
<evidence type="ECO:0000256" key="2">
    <source>
        <dbReference type="ARBA" id="ARBA00022614"/>
    </source>
</evidence>
<dbReference type="Proteomes" id="UP000236333">
    <property type="component" value="Unassembled WGS sequence"/>
</dbReference>
<organism evidence="7 8">
    <name type="scientific">Tetrabaena socialis</name>
    <dbReference type="NCBI Taxonomy" id="47790"/>
    <lineage>
        <taxon>Eukaryota</taxon>
        <taxon>Viridiplantae</taxon>
        <taxon>Chlorophyta</taxon>
        <taxon>core chlorophytes</taxon>
        <taxon>Chlorophyceae</taxon>
        <taxon>CS clade</taxon>
        <taxon>Chlamydomonadales</taxon>
        <taxon>Tetrabaenaceae</taxon>
        <taxon>Tetrabaena</taxon>
    </lineage>
</organism>
<dbReference type="FunFam" id="3.80.10.10:FF:001343">
    <property type="entry name" value="Dynein assembly factor 1"/>
    <property type="match status" value="1"/>
</dbReference>
<dbReference type="SMART" id="SM00365">
    <property type="entry name" value="LRR_SD22"/>
    <property type="match status" value="3"/>
</dbReference>
<dbReference type="GO" id="GO:0005930">
    <property type="term" value="C:axoneme"/>
    <property type="evidence" value="ECO:0007669"/>
    <property type="project" value="UniProtKB-SubCell"/>
</dbReference>
<proteinExistence type="predicted"/>
<feature type="compositionally biased region" description="Basic and acidic residues" evidence="6">
    <location>
        <begin position="439"/>
        <end position="454"/>
    </location>
</feature>
<sequence>MGFTLTPESLRKLCRDLKLYSSCPELNDVLHLQCKGIIKLENLDAYTGLKTLYLEQNAISDIENLDALVNLRCLYLGKNMVGSTLGLQALTNLETLDLADNVISSITDLSKLPLLRTLNISGNRLSTVDDIRDLAACPALQSLDMASNRLDAPEVVDFVMQLPLLYLRLMGNPVVSNFKHYRKTLLARMPLLNYLDDSPVFPKDRRLAEAFMAGGLEAERAMREAIRVEEEETREAHRRAFDAMVERARQQPPEPHDPMRFRAVPPEVGRGAQRLGVASCAKAAAASSLGDPEEEGEAGVGEGRDGEEREGGGSSVGEEDVQVLVGGLEGVGLDGEGRGAPRDEEEEEGAGPRGEERDLFARYSITTYGRGETAHLRQRRNSGASGGGGGGAGAEEAGAGEADGSGSHAHAHSHPHYSAPPHAPGHATAAAAAAGPHGSRGEHGRNPHERERQLADSPRSRSPPGGGRGPSPSAAAAHGAGAAGLEVTGRQDSAHEPRSPSYDPGPSSYGGRRSSVDLPGPGGQAGLRDLQQSEMKGIVSLASKNTQSSKYNDAASESAELAAANKLLQEFYKPYNQRLSAAFNNDPRWLWDY</sequence>